<evidence type="ECO:0000313" key="3">
    <source>
        <dbReference type="Proteomes" id="UP001519887"/>
    </source>
</evidence>
<dbReference type="RefSeq" id="WP_210046257.1">
    <property type="nucleotide sequence ID" value="NZ_JBHLVU010000076.1"/>
</dbReference>
<gene>
    <name evidence="2" type="ORF">K0U00_03170</name>
</gene>
<name>A0ABS7BWL4_9BACL</name>
<evidence type="ECO:0000313" key="2">
    <source>
        <dbReference type="EMBL" id="MBW7453043.1"/>
    </source>
</evidence>
<protein>
    <recommendedName>
        <fullName evidence="1">WW domain-containing protein</fullName>
    </recommendedName>
</protein>
<accession>A0ABS7BWL4</accession>
<feature type="domain" description="WW" evidence="1">
    <location>
        <begin position="17"/>
        <end position="46"/>
    </location>
</feature>
<proteinExistence type="predicted"/>
<comment type="caution">
    <text evidence="2">The sequence shown here is derived from an EMBL/GenBank/DDBJ whole genome shotgun (WGS) entry which is preliminary data.</text>
</comment>
<dbReference type="PROSITE" id="PS50020">
    <property type="entry name" value="WW_DOMAIN_2"/>
    <property type="match status" value="1"/>
</dbReference>
<sequence length="87" mass="10226">MYLQQYPISTCPICKQGWVVIVKEVVSNKYFVNCNDCETEWENPESFLMKESGTHFKFGRVIEPEEVEVKAIGWEKYVSKELKSRIT</sequence>
<dbReference type="InterPro" id="IPR001202">
    <property type="entry name" value="WW_dom"/>
</dbReference>
<dbReference type="EMBL" id="JAHZIK010000035">
    <property type="protein sequence ID" value="MBW7453043.1"/>
    <property type="molecule type" value="Genomic_DNA"/>
</dbReference>
<evidence type="ECO:0000259" key="1">
    <source>
        <dbReference type="PROSITE" id="PS50020"/>
    </source>
</evidence>
<dbReference type="Proteomes" id="UP001519887">
    <property type="component" value="Unassembled WGS sequence"/>
</dbReference>
<keyword evidence="3" id="KW-1185">Reference proteome</keyword>
<dbReference type="Gene3D" id="2.20.70.10">
    <property type="match status" value="1"/>
</dbReference>
<reference evidence="2 3" key="1">
    <citation type="submission" date="2021-07" db="EMBL/GenBank/DDBJ databases">
        <title>Paenibacillus radiodurans sp. nov., isolated from the southeastern edge of Tengger Desert.</title>
        <authorList>
            <person name="Zhang G."/>
        </authorList>
    </citation>
    <scope>NUCLEOTIDE SEQUENCE [LARGE SCALE GENOMIC DNA]</scope>
    <source>
        <strain evidence="2 3">CCM 7311</strain>
    </source>
</reference>
<organism evidence="2 3">
    <name type="scientific">Paenibacillus sepulcri</name>
    <dbReference type="NCBI Taxonomy" id="359917"/>
    <lineage>
        <taxon>Bacteria</taxon>
        <taxon>Bacillati</taxon>
        <taxon>Bacillota</taxon>
        <taxon>Bacilli</taxon>
        <taxon>Bacillales</taxon>
        <taxon>Paenibacillaceae</taxon>
        <taxon>Paenibacillus</taxon>
    </lineage>
</organism>